<dbReference type="EMBL" id="JBEVCJ010000054">
    <property type="protein sequence ID" value="MET1257379.1"/>
    <property type="molecule type" value="Genomic_DNA"/>
</dbReference>
<accession>A0ABV2BZM2</accession>
<name>A0ABV2BZM2_9GAMM</name>
<keyword evidence="3" id="KW-1185">Reference proteome</keyword>
<organism evidence="2 3">
    <name type="scientific">Aliikangiella maris</name>
    <dbReference type="NCBI Taxonomy" id="3162458"/>
    <lineage>
        <taxon>Bacteria</taxon>
        <taxon>Pseudomonadati</taxon>
        <taxon>Pseudomonadota</taxon>
        <taxon>Gammaproteobacteria</taxon>
        <taxon>Oceanospirillales</taxon>
        <taxon>Pleioneaceae</taxon>
        <taxon>Aliikangiella</taxon>
    </lineage>
</organism>
<sequence>MKQFLRYQISGTVFILWLVIFFFGKDANNLNELITLLIANLESIKIIAGLAVAMPTGVIIHQFSVLIKNWGVSKIWSEYNDFPDKDKIPKFDYDKKGKTIEYCLERISNLNSFYYVRVDNGFLSPFMAWLVVGCCMGRNIDCTWTVTAIVVGLLTVVYLKRITSEINQYQSMLNDCTN</sequence>
<evidence type="ECO:0000313" key="2">
    <source>
        <dbReference type="EMBL" id="MET1257379.1"/>
    </source>
</evidence>
<gene>
    <name evidence="2" type="ORF">ABVT43_19740</name>
</gene>
<evidence type="ECO:0000313" key="3">
    <source>
        <dbReference type="Proteomes" id="UP001548189"/>
    </source>
</evidence>
<protein>
    <submittedName>
        <fullName evidence="2">Uncharacterized protein</fullName>
    </submittedName>
</protein>
<dbReference type="RefSeq" id="WP_353897963.1">
    <property type="nucleotide sequence ID" value="NZ_JBEVCJ010000054.1"/>
</dbReference>
<comment type="caution">
    <text evidence="2">The sequence shown here is derived from an EMBL/GenBank/DDBJ whole genome shotgun (WGS) entry which is preliminary data.</text>
</comment>
<keyword evidence="1" id="KW-0472">Membrane</keyword>
<evidence type="ECO:0000256" key="1">
    <source>
        <dbReference type="SAM" id="Phobius"/>
    </source>
</evidence>
<proteinExistence type="predicted"/>
<feature type="transmembrane region" description="Helical" evidence="1">
    <location>
        <begin position="7"/>
        <end position="24"/>
    </location>
</feature>
<reference evidence="2 3" key="1">
    <citation type="submission" date="2024-06" db="EMBL/GenBank/DDBJ databases">
        <authorList>
            <person name="Li F."/>
        </authorList>
    </citation>
    <scope>NUCLEOTIDE SEQUENCE [LARGE SCALE GENOMIC DNA]</scope>
    <source>
        <strain evidence="2 3">GXAS 311</strain>
    </source>
</reference>
<keyword evidence="1" id="KW-1133">Transmembrane helix</keyword>
<feature type="transmembrane region" description="Helical" evidence="1">
    <location>
        <begin position="44"/>
        <end position="67"/>
    </location>
</feature>
<dbReference type="Proteomes" id="UP001548189">
    <property type="component" value="Unassembled WGS sequence"/>
</dbReference>
<keyword evidence="1" id="KW-0812">Transmembrane</keyword>